<feature type="region of interest" description="Disordered" evidence="3">
    <location>
        <begin position="419"/>
        <end position="445"/>
    </location>
</feature>
<feature type="domain" description="Poly(A) RNA polymerase mitochondrial-like central palm" evidence="5">
    <location>
        <begin position="214"/>
        <end position="337"/>
    </location>
</feature>
<dbReference type="InterPro" id="IPR054708">
    <property type="entry name" value="MTPAP-like_central"/>
</dbReference>
<dbReference type="InterPro" id="IPR002058">
    <property type="entry name" value="PAP_assoc"/>
</dbReference>
<feature type="compositionally biased region" description="Low complexity" evidence="3">
    <location>
        <begin position="40"/>
        <end position="54"/>
    </location>
</feature>
<dbReference type="GO" id="GO:0031123">
    <property type="term" value="P:RNA 3'-end processing"/>
    <property type="evidence" value="ECO:0007669"/>
    <property type="project" value="TreeGrafter"/>
</dbReference>
<evidence type="ECO:0000256" key="1">
    <source>
        <dbReference type="ARBA" id="ARBA00022723"/>
    </source>
</evidence>
<dbReference type="SUPFAM" id="SSF81631">
    <property type="entry name" value="PAP/OAS1 substrate-binding domain"/>
    <property type="match status" value="1"/>
</dbReference>
<dbReference type="GO" id="GO:1990817">
    <property type="term" value="F:poly(A) RNA polymerase activity"/>
    <property type="evidence" value="ECO:0007669"/>
    <property type="project" value="InterPro"/>
</dbReference>
<feature type="compositionally biased region" description="Polar residues" evidence="3">
    <location>
        <begin position="136"/>
        <end position="147"/>
    </location>
</feature>
<dbReference type="Gene3D" id="3.30.460.10">
    <property type="entry name" value="Beta Polymerase, domain 2"/>
    <property type="match status" value="1"/>
</dbReference>
<dbReference type="Proteomes" id="UP001209570">
    <property type="component" value="Unassembled WGS sequence"/>
</dbReference>
<dbReference type="GO" id="GO:0031499">
    <property type="term" value="C:TRAMP complex"/>
    <property type="evidence" value="ECO:0007669"/>
    <property type="project" value="TreeGrafter"/>
</dbReference>
<dbReference type="GO" id="GO:0043634">
    <property type="term" value="P:polyadenylation-dependent ncRNA catabolic process"/>
    <property type="evidence" value="ECO:0007669"/>
    <property type="project" value="TreeGrafter"/>
</dbReference>
<gene>
    <name evidence="6" type="ORF">P43SY_009130</name>
</gene>
<reference evidence="6" key="1">
    <citation type="submission" date="2021-12" db="EMBL/GenBank/DDBJ databases">
        <title>Prjna785345.</title>
        <authorList>
            <person name="Rujirawat T."/>
            <person name="Krajaejun T."/>
        </authorList>
    </citation>
    <scope>NUCLEOTIDE SEQUENCE</scope>
    <source>
        <strain evidence="6">Pi057C3</strain>
    </source>
</reference>
<dbReference type="GO" id="GO:0003729">
    <property type="term" value="F:mRNA binding"/>
    <property type="evidence" value="ECO:0007669"/>
    <property type="project" value="TreeGrafter"/>
</dbReference>
<dbReference type="InterPro" id="IPR045862">
    <property type="entry name" value="Trf4-like"/>
</dbReference>
<feature type="compositionally biased region" description="Polar residues" evidence="3">
    <location>
        <begin position="163"/>
        <end position="172"/>
    </location>
</feature>
<feature type="compositionally biased region" description="Low complexity" evidence="3">
    <location>
        <begin position="118"/>
        <end position="130"/>
    </location>
</feature>
<protein>
    <recommendedName>
        <fullName evidence="8">Polymerase nucleotidyl transferase domain-containing protein</fullName>
    </recommendedName>
</protein>
<feature type="compositionally biased region" description="Polar residues" evidence="3">
    <location>
        <begin position="55"/>
        <end position="73"/>
    </location>
</feature>
<keyword evidence="1" id="KW-0479">Metal-binding</keyword>
<dbReference type="PANTHER" id="PTHR23092">
    <property type="entry name" value="POLY(A) RNA POLYMERASE"/>
    <property type="match status" value="1"/>
</dbReference>
<dbReference type="EMBL" id="JAKCXM010000182">
    <property type="protein sequence ID" value="KAJ0399466.1"/>
    <property type="molecule type" value="Genomic_DNA"/>
</dbReference>
<sequence length="740" mass="78616">MKATVSMLTPPTPLPAAAGLTSAPTRKAEPKAASKKKKSSSLQQPSQPKQPSTSRGRTQTSDEPIGTTGTQQLAPAAAKKLATTEATRATASKKHSSKQQTFKITREKERKEKLSKHATAVNAAADAAAAQRPTESDSNAKVTSGLEQDTVKSRNHKLFLAPSRQSPSSLSAAPSWGHAHRGPASAGDAHSSTVADRLHEEILEYAEYTKATVEAMTVHIEEMVANVRGCVLSLWPKSKIEPFGSYSTGIWLPSSDVDLVILGVVEIHDRMLTAKCLRQLAKALESQSWVESIVVLDTAKIPVLKLVTAESTVPIDITFESTATHSGLLARDLIKRYAAEMPELYPLAVIFKQLLRERDLNDAYTGGLSSYSIVLMITHFLLLSRYGERCFKAAAMFAAGMPLPRPADLLAEEARLRSTQRIAGSRPSSNPSSEDKAPETTTSSAQSALSSSFACVVARAKGVKRPASEAGRSASSSSGSDANGKPAQPFSYAAVAAGIVKLGAPEPKPAPAPVSYAAAVAAPAPVSRSQASVSLNKSSDSALDAISVTSSTADTEDSSSCSDSTTASAHEGEADDDASATRVDLQEEERYVSLGERTMAILEFYGIIFDYRKNGLSVRDGGYVYRLADHVGASGDLVKKLPALVIEDPIHPDRNVSASSFGFSRVVAVFEDAYYALKYFRPTRFTPSALSCLLSTSGHTPHHHQQSLLGAASSSSAWTARKPFTQVVNATPAVSLRAFS</sequence>
<dbReference type="PANTHER" id="PTHR23092:SF15">
    <property type="entry name" value="INACTIVE NON-CANONICAL POLY(A) RNA POLYMERASE PROTEIN TRF4-2-RELATED"/>
    <property type="match status" value="1"/>
</dbReference>
<feature type="region of interest" description="Disordered" evidence="3">
    <location>
        <begin position="466"/>
        <end position="485"/>
    </location>
</feature>
<feature type="compositionally biased region" description="Low complexity" evidence="3">
    <location>
        <begin position="15"/>
        <end position="25"/>
    </location>
</feature>
<dbReference type="InterPro" id="IPR043519">
    <property type="entry name" value="NT_sf"/>
</dbReference>
<comment type="caution">
    <text evidence="6">The sequence shown here is derived from an EMBL/GenBank/DDBJ whole genome shotgun (WGS) entry which is preliminary data.</text>
</comment>
<evidence type="ECO:0008006" key="8">
    <source>
        <dbReference type="Google" id="ProtNLM"/>
    </source>
</evidence>
<feature type="domain" description="PAP-associated" evidence="4">
    <location>
        <begin position="593"/>
        <end position="653"/>
    </location>
</feature>
<dbReference type="GO" id="GO:0046872">
    <property type="term" value="F:metal ion binding"/>
    <property type="evidence" value="ECO:0007669"/>
    <property type="project" value="UniProtKB-KW"/>
</dbReference>
<dbReference type="FunFam" id="3.30.460.10:FF:000051">
    <property type="entry name" value="DNA2/NAM7 helicase family protein"/>
    <property type="match status" value="1"/>
</dbReference>
<feature type="region of interest" description="Disordered" evidence="3">
    <location>
        <begin position="1"/>
        <end position="192"/>
    </location>
</feature>
<dbReference type="Pfam" id="PF22600">
    <property type="entry name" value="MTPAP-like_central"/>
    <property type="match status" value="1"/>
</dbReference>
<evidence type="ECO:0000256" key="2">
    <source>
        <dbReference type="ARBA" id="ARBA00022842"/>
    </source>
</evidence>
<evidence type="ECO:0000313" key="7">
    <source>
        <dbReference type="Proteomes" id="UP001209570"/>
    </source>
</evidence>
<feature type="region of interest" description="Disordered" evidence="3">
    <location>
        <begin position="548"/>
        <end position="583"/>
    </location>
</feature>
<evidence type="ECO:0000259" key="4">
    <source>
        <dbReference type="Pfam" id="PF03828"/>
    </source>
</evidence>
<dbReference type="Gene3D" id="1.10.1410.10">
    <property type="match status" value="2"/>
</dbReference>
<dbReference type="GO" id="GO:0005730">
    <property type="term" value="C:nucleolus"/>
    <property type="evidence" value="ECO:0007669"/>
    <property type="project" value="TreeGrafter"/>
</dbReference>
<keyword evidence="7" id="KW-1185">Reference proteome</keyword>
<evidence type="ECO:0000259" key="5">
    <source>
        <dbReference type="Pfam" id="PF22600"/>
    </source>
</evidence>
<proteinExistence type="predicted"/>
<feature type="compositionally biased region" description="Low complexity" evidence="3">
    <location>
        <begin position="548"/>
        <end position="569"/>
    </location>
</feature>
<evidence type="ECO:0000256" key="3">
    <source>
        <dbReference type="SAM" id="MobiDB-lite"/>
    </source>
</evidence>
<dbReference type="Pfam" id="PF03828">
    <property type="entry name" value="PAP_assoc"/>
    <property type="match status" value="1"/>
</dbReference>
<accession>A0AAD5Q677</accession>
<evidence type="ECO:0000313" key="6">
    <source>
        <dbReference type="EMBL" id="KAJ0399466.1"/>
    </source>
</evidence>
<organism evidence="6 7">
    <name type="scientific">Pythium insidiosum</name>
    <name type="common">Pythiosis disease agent</name>
    <dbReference type="NCBI Taxonomy" id="114742"/>
    <lineage>
        <taxon>Eukaryota</taxon>
        <taxon>Sar</taxon>
        <taxon>Stramenopiles</taxon>
        <taxon>Oomycota</taxon>
        <taxon>Peronosporomycetes</taxon>
        <taxon>Pythiales</taxon>
        <taxon>Pythiaceae</taxon>
        <taxon>Pythium</taxon>
    </lineage>
</organism>
<name>A0AAD5Q677_PYTIN</name>
<dbReference type="CDD" id="cd05402">
    <property type="entry name" value="NT_PAP_TUTase"/>
    <property type="match status" value="1"/>
</dbReference>
<feature type="compositionally biased region" description="Polar residues" evidence="3">
    <location>
        <begin position="419"/>
        <end position="432"/>
    </location>
</feature>
<feature type="compositionally biased region" description="Low complexity" evidence="3">
    <location>
        <begin position="468"/>
        <end position="484"/>
    </location>
</feature>
<keyword evidence="2" id="KW-0460">Magnesium</keyword>
<dbReference type="SUPFAM" id="SSF81301">
    <property type="entry name" value="Nucleotidyltransferase"/>
    <property type="match status" value="1"/>
</dbReference>
<feature type="compositionally biased region" description="Low complexity" evidence="3">
    <location>
        <begin position="74"/>
        <end position="90"/>
    </location>
</feature>
<dbReference type="AlphaFoldDB" id="A0AAD5Q677"/>